<keyword evidence="11" id="KW-1185">Reference proteome</keyword>
<dbReference type="eggNOG" id="COG0049">
    <property type="taxonomic scope" value="Bacteria"/>
</dbReference>
<dbReference type="STRING" id="1476583.DEIPH_ctg077orf0003"/>
<dbReference type="AlphaFoldDB" id="A0A016QL73"/>
<keyword evidence="5 7" id="KW-0687">Ribonucleoprotein</keyword>
<dbReference type="Gene3D" id="1.10.455.10">
    <property type="entry name" value="Ribosomal protein S7 domain"/>
    <property type="match status" value="1"/>
</dbReference>
<dbReference type="InterPro" id="IPR020606">
    <property type="entry name" value="Ribosomal_uS7_CS"/>
</dbReference>
<keyword evidence="4 7" id="KW-0689">Ribosomal protein</keyword>
<evidence type="ECO:0000256" key="8">
    <source>
        <dbReference type="RuleBase" id="RU003619"/>
    </source>
</evidence>
<dbReference type="GO" id="GO:0000049">
    <property type="term" value="F:tRNA binding"/>
    <property type="evidence" value="ECO:0007669"/>
    <property type="project" value="UniProtKB-UniRule"/>
</dbReference>
<protein>
    <recommendedName>
        <fullName evidence="6 7">Small ribosomal subunit protein uS7</fullName>
    </recommendedName>
</protein>
<keyword evidence="2 7" id="KW-0699">rRNA-binding</keyword>
<proteinExistence type="inferred from homology"/>
<dbReference type="Proteomes" id="UP000020492">
    <property type="component" value="Unassembled WGS sequence"/>
</dbReference>
<comment type="similarity">
    <text evidence="1 7 8">Belongs to the universal ribosomal protein uS7 family.</text>
</comment>
<evidence type="ECO:0000259" key="9">
    <source>
        <dbReference type="Pfam" id="PF00177"/>
    </source>
</evidence>
<name>A0A016QL73_9DEIO</name>
<dbReference type="CDD" id="cd14869">
    <property type="entry name" value="uS7_Bacteria"/>
    <property type="match status" value="1"/>
</dbReference>
<dbReference type="Pfam" id="PF00177">
    <property type="entry name" value="Ribosomal_S7"/>
    <property type="match status" value="1"/>
</dbReference>
<dbReference type="GO" id="GO:0015935">
    <property type="term" value="C:small ribosomal subunit"/>
    <property type="evidence" value="ECO:0007669"/>
    <property type="project" value="InterPro"/>
</dbReference>
<evidence type="ECO:0000256" key="3">
    <source>
        <dbReference type="ARBA" id="ARBA00022884"/>
    </source>
</evidence>
<gene>
    <name evidence="7 10" type="primary">rpsG</name>
    <name evidence="10" type="ORF">DEIPH_ctg077orf0003</name>
</gene>
<evidence type="ECO:0000256" key="4">
    <source>
        <dbReference type="ARBA" id="ARBA00022980"/>
    </source>
</evidence>
<dbReference type="InterPro" id="IPR000235">
    <property type="entry name" value="Ribosomal_uS7"/>
</dbReference>
<dbReference type="OrthoDB" id="9807653at2"/>
<evidence type="ECO:0000313" key="11">
    <source>
        <dbReference type="Proteomes" id="UP000020492"/>
    </source>
</evidence>
<keyword evidence="3 7" id="KW-0694">RNA-binding</keyword>
<comment type="function">
    <text evidence="7">One of the primary rRNA binding proteins, it binds directly to 16S rRNA where it nucleates assembly of the head domain of the 30S subunit. Is located at the subunit interface close to the decoding center, probably blocks exit of the E-site tRNA.</text>
</comment>
<sequence>MARRRRAEVRPIQPDLVYQDVLVSAMINRIMEDGKKNLASRIFYGACRLVQERTGQEPLKVFKQAFDNVKPRVEVRSRRVGGSTYQVPVEVSARRQQSLTLRWMLAAVDGRPERTAIERLAGEIMDAAQGRGGAIKKKDDVERMAEANRAYAHYRW</sequence>
<feature type="domain" description="Small ribosomal subunit protein uS7" evidence="9">
    <location>
        <begin position="3"/>
        <end position="149"/>
    </location>
</feature>
<dbReference type="NCBIfam" id="TIGR01029">
    <property type="entry name" value="rpsG_bact"/>
    <property type="match status" value="1"/>
</dbReference>
<dbReference type="GO" id="GO:0019843">
    <property type="term" value="F:rRNA binding"/>
    <property type="evidence" value="ECO:0007669"/>
    <property type="project" value="UniProtKB-UniRule"/>
</dbReference>
<dbReference type="PATRIC" id="fig|1476583.3.peg.3246"/>
<dbReference type="GO" id="GO:0006412">
    <property type="term" value="P:translation"/>
    <property type="evidence" value="ECO:0007669"/>
    <property type="project" value="UniProtKB-UniRule"/>
</dbReference>
<keyword evidence="7" id="KW-0820">tRNA-binding</keyword>
<dbReference type="PROSITE" id="PS00052">
    <property type="entry name" value="RIBOSOMAL_S7"/>
    <property type="match status" value="1"/>
</dbReference>
<evidence type="ECO:0000256" key="2">
    <source>
        <dbReference type="ARBA" id="ARBA00022730"/>
    </source>
</evidence>
<dbReference type="RefSeq" id="WP_034360083.1">
    <property type="nucleotide sequence ID" value="NZ_JHAC01000068.1"/>
</dbReference>
<evidence type="ECO:0000256" key="6">
    <source>
        <dbReference type="ARBA" id="ARBA00044531"/>
    </source>
</evidence>
<dbReference type="InterPro" id="IPR023798">
    <property type="entry name" value="Ribosomal_uS7_dom"/>
</dbReference>
<evidence type="ECO:0000313" key="10">
    <source>
        <dbReference type="EMBL" id="EYB66741.1"/>
    </source>
</evidence>
<dbReference type="EMBL" id="JHAC01000068">
    <property type="protein sequence ID" value="EYB66741.1"/>
    <property type="molecule type" value="Genomic_DNA"/>
</dbReference>
<reference evidence="10 11" key="1">
    <citation type="submission" date="2014-03" db="EMBL/GenBank/DDBJ databases">
        <title>Draft genome sequence of Deinococcus phoenicis 1P10ME.</title>
        <authorList>
            <person name="Stepanov V.G."/>
            <person name="Vaishampayan P."/>
            <person name="Venkateswaran K."/>
            <person name="Fox G.E."/>
        </authorList>
    </citation>
    <scope>NUCLEOTIDE SEQUENCE [LARGE SCALE GENOMIC DNA]</scope>
    <source>
        <strain evidence="10 11">1P10ME</strain>
    </source>
</reference>
<comment type="caution">
    <text evidence="10">The sequence shown here is derived from an EMBL/GenBank/DDBJ whole genome shotgun (WGS) entry which is preliminary data.</text>
</comment>
<evidence type="ECO:0000256" key="1">
    <source>
        <dbReference type="ARBA" id="ARBA00007151"/>
    </source>
</evidence>
<comment type="subunit">
    <text evidence="7">Part of the 30S ribosomal subunit. Contacts proteins S9 and S11.</text>
</comment>
<evidence type="ECO:0000256" key="5">
    <source>
        <dbReference type="ARBA" id="ARBA00023274"/>
    </source>
</evidence>
<dbReference type="PIRSF" id="PIRSF002122">
    <property type="entry name" value="RPS7p_RPS7a_RPS5e_RPS7o"/>
    <property type="match status" value="1"/>
</dbReference>
<dbReference type="PANTHER" id="PTHR11205">
    <property type="entry name" value="RIBOSOMAL PROTEIN S7"/>
    <property type="match status" value="1"/>
</dbReference>
<accession>A0A016QL73</accession>
<dbReference type="GO" id="GO:0003735">
    <property type="term" value="F:structural constituent of ribosome"/>
    <property type="evidence" value="ECO:0007669"/>
    <property type="project" value="InterPro"/>
</dbReference>
<dbReference type="FunFam" id="1.10.455.10:FF:000001">
    <property type="entry name" value="30S ribosomal protein S7"/>
    <property type="match status" value="1"/>
</dbReference>
<dbReference type="HAMAP" id="MF_00480_B">
    <property type="entry name" value="Ribosomal_uS7_B"/>
    <property type="match status" value="1"/>
</dbReference>
<organism evidence="10 11">
    <name type="scientific">Deinococcus phoenicis</name>
    <dbReference type="NCBI Taxonomy" id="1476583"/>
    <lineage>
        <taxon>Bacteria</taxon>
        <taxon>Thermotogati</taxon>
        <taxon>Deinococcota</taxon>
        <taxon>Deinococci</taxon>
        <taxon>Deinococcales</taxon>
        <taxon>Deinococcaceae</taxon>
        <taxon>Deinococcus</taxon>
    </lineage>
</organism>
<dbReference type="SUPFAM" id="SSF47973">
    <property type="entry name" value="Ribosomal protein S7"/>
    <property type="match status" value="1"/>
</dbReference>
<dbReference type="InterPro" id="IPR036823">
    <property type="entry name" value="Ribosomal_uS7_dom_sf"/>
</dbReference>
<evidence type="ECO:0000256" key="7">
    <source>
        <dbReference type="HAMAP-Rule" id="MF_00480"/>
    </source>
</evidence>
<dbReference type="InterPro" id="IPR005717">
    <property type="entry name" value="Ribosomal_uS7_bac/org-type"/>
</dbReference>